<evidence type="ECO:0000313" key="2">
    <source>
        <dbReference type="EMBL" id="CAB4608613.1"/>
    </source>
</evidence>
<organism evidence="2">
    <name type="scientific">freshwater metagenome</name>
    <dbReference type="NCBI Taxonomy" id="449393"/>
    <lineage>
        <taxon>unclassified sequences</taxon>
        <taxon>metagenomes</taxon>
        <taxon>ecological metagenomes</taxon>
    </lineage>
</organism>
<dbReference type="AlphaFoldDB" id="A0A6J6H7Y0"/>
<dbReference type="EMBL" id="CAEZUS010000066">
    <property type="protein sequence ID" value="CAB4608613.1"/>
    <property type="molecule type" value="Genomic_DNA"/>
</dbReference>
<feature type="domain" description="SGNH" evidence="1">
    <location>
        <begin position="111"/>
        <end position="336"/>
    </location>
</feature>
<evidence type="ECO:0000259" key="1">
    <source>
        <dbReference type="Pfam" id="PF19040"/>
    </source>
</evidence>
<reference evidence="2" key="1">
    <citation type="submission" date="2020-05" db="EMBL/GenBank/DDBJ databases">
        <authorList>
            <person name="Chiriac C."/>
            <person name="Salcher M."/>
            <person name="Ghai R."/>
            <person name="Kavagutti S V."/>
        </authorList>
    </citation>
    <scope>NUCLEOTIDE SEQUENCE</scope>
</reference>
<dbReference type="InterPro" id="IPR043968">
    <property type="entry name" value="SGNH"/>
</dbReference>
<proteinExistence type="predicted"/>
<sequence length="343" mass="37702">MKTTIRVMLVALLLSTPVNSFAATNKAGGACTSVGKTTTIAKEKYICQVVKKKKIWVKAPVVDPIAAAISVAMKVTKLPANLESTLTTARTDKSAWLKESDPCSVDFPDVRVPDCPGGDPNGSKLIVLYGDSHASMWMPAIDAIAKKNGYRVELFAKLACPIVEVPIWSYQLNRPFKECNEWQKLVLTKIKTLKPDILIVTDQWKPAVVNGEKSDFDTETVWEKEFPIALASLNSYTKKLIVIGNNPSMTTDSVNCVSKPGVTISICASVRTKADNNAINKIEQKAALALKATYIDTVSWACDAYMCPAVIDNKLVYFDQWHFSATYVNWLTPTLAKAISLKY</sequence>
<dbReference type="Pfam" id="PF19040">
    <property type="entry name" value="SGNH"/>
    <property type="match status" value="1"/>
</dbReference>
<protein>
    <submittedName>
        <fullName evidence="2">Unannotated protein</fullName>
    </submittedName>
</protein>
<accession>A0A6J6H7Y0</accession>
<gene>
    <name evidence="2" type="ORF">UFOPK1852_00548</name>
</gene>
<name>A0A6J6H7Y0_9ZZZZ</name>